<dbReference type="InterPro" id="IPR050491">
    <property type="entry name" value="AmpC-like"/>
</dbReference>
<sequence>MQWQRRLTAILDDEAGAGRFSGTILVTRRDETLFSGAYGLADRERATPVTMETRFAIGSITKLLTATAIVRLIQDGTITAADPVGRWLPDYPNPEVAAKVTVHHLLTHTGGTGDIMVPEHWERRHEIRTPDDHVGLLGHRAPTFEPGRWYDYSNYGYVLLGAIIERASGRGHPEQVRETVLRPAGMTRSGNEPDEPPAADLAVGYTGEERVPNTDYRFLRGNPAGGASATAGDLVRFARAVLRHELLDAAHTELLTTAKVNIGFTGRQAYGFAERTIHGVRTIGGAGGFPGANAELVIHPPSEHVIVVLANLDPPAASDVARFIDFALPAADLLPDG</sequence>
<dbReference type="Proteomes" id="UP001183643">
    <property type="component" value="Unassembled WGS sequence"/>
</dbReference>
<dbReference type="EMBL" id="JAVDYB010000001">
    <property type="protein sequence ID" value="MDR7276337.1"/>
    <property type="molecule type" value="Genomic_DNA"/>
</dbReference>
<gene>
    <name evidence="2" type="ORF">J2S41_003115</name>
</gene>
<evidence type="ECO:0000313" key="3">
    <source>
        <dbReference type="Proteomes" id="UP001183643"/>
    </source>
</evidence>
<dbReference type="SUPFAM" id="SSF56601">
    <property type="entry name" value="beta-lactamase/transpeptidase-like"/>
    <property type="match status" value="1"/>
</dbReference>
<dbReference type="PANTHER" id="PTHR46825">
    <property type="entry name" value="D-ALANYL-D-ALANINE-CARBOXYPEPTIDASE/ENDOPEPTIDASE AMPH"/>
    <property type="match status" value="1"/>
</dbReference>
<name>A0AAE3YNK8_9ACTN</name>
<dbReference type="PANTHER" id="PTHR46825:SF9">
    <property type="entry name" value="BETA-LACTAMASE-RELATED DOMAIN-CONTAINING PROTEIN"/>
    <property type="match status" value="1"/>
</dbReference>
<proteinExistence type="predicted"/>
<dbReference type="InterPro" id="IPR012338">
    <property type="entry name" value="Beta-lactam/transpept-like"/>
</dbReference>
<dbReference type="InterPro" id="IPR001466">
    <property type="entry name" value="Beta-lactam-related"/>
</dbReference>
<reference evidence="2" key="1">
    <citation type="submission" date="2023-07" db="EMBL/GenBank/DDBJ databases">
        <title>Sequencing the genomes of 1000 actinobacteria strains.</title>
        <authorList>
            <person name="Klenk H.-P."/>
        </authorList>
    </citation>
    <scope>NUCLEOTIDE SEQUENCE</scope>
    <source>
        <strain evidence="2">DSM 44707</strain>
    </source>
</reference>
<protein>
    <submittedName>
        <fullName evidence="2">CubicO group peptidase (Beta-lactamase class C family)</fullName>
    </submittedName>
</protein>
<accession>A0AAE3YNK8</accession>
<dbReference type="Pfam" id="PF00144">
    <property type="entry name" value="Beta-lactamase"/>
    <property type="match status" value="1"/>
</dbReference>
<evidence type="ECO:0000259" key="1">
    <source>
        <dbReference type="Pfam" id="PF00144"/>
    </source>
</evidence>
<organism evidence="2 3">
    <name type="scientific">Catenuloplanes atrovinosus</name>
    <dbReference type="NCBI Taxonomy" id="137266"/>
    <lineage>
        <taxon>Bacteria</taxon>
        <taxon>Bacillati</taxon>
        <taxon>Actinomycetota</taxon>
        <taxon>Actinomycetes</taxon>
        <taxon>Micromonosporales</taxon>
        <taxon>Micromonosporaceae</taxon>
        <taxon>Catenuloplanes</taxon>
    </lineage>
</organism>
<keyword evidence="3" id="KW-1185">Reference proteome</keyword>
<feature type="domain" description="Beta-lactamase-related" evidence="1">
    <location>
        <begin position="18"/>
        <end position="322"/>
    </location>
</feature>
<dbReference type="RefSeq" id="WP_310368391.1">
    <property type="nucleotide sequence ID" value="NZ_JAVDYB010000001.1"/>
</dbReference>
<comment type="caution">
    <text evidence="2">The sequence shown here is derived from an EMBL/GenBank/DDBJ whole genome shotgun (WGS) entry which is preliminary data.</text>
</comment>
<dbReference type="AlphaFoldDB" id="A0AAE3YNK8"/>
<dbReference type="Gene3D" id="3.40.710.10">
    <property type="entry name" value="DD-peptidase/beta-lactamase superfamily"/>
    <property type="match status" value="1"/>
</dbReference>
<evidence type="ECO:0000313" key="2">
    <source>
        <dbReference type="EMBL" id="MDR7276337.1"/>
    </source>
</evidence>